<gene>
    <name evidence="2" type="ORF">LTR09_004468</name>
</gene>
<proteinExistence type="predicted"/>
<feature type="compositionally biased region" description="Low complexity" evidence="1">
    <location>
        <begin position="363"/>
        <end position="377"/>
    </location>
</feature>
<organism evidence="2 3">
    <name type="scientific">Extremus antarcticus</name>
    <dbReference type="NCBI Taxonomy" id="702011"/>
    <lineage>
        <taxon>Eukaryota</taxon>
        <taxon>Fungi</taxon>
        <taxon>Dikarya</taxon>
        <taxon>Ascomycota</taxon>
        <taxon>Pezizomycotina</taxon>
        <taxon>Dothideomycetes</taxon>
        <taxon>Dothideomycetidae</taxon>
        <taxon>Mycosphaerellales</taxon>
        <taxon>Extremaceae</taxon>
        <taxon>Extremus</taxon>
    </lineage>
</organism>
<accession>A0AAJ0DII2</accession>
<protein>
    <submittedName>
        <fullName evidence="2">Uncharacterized protein</fullName>
    </submittedName>
</protein>
<reference evidence="2" key="1">
    <citation type="submission" date="2023-04" db="EMBL/GenBank/DDBJ databases">
        <title>Black Yeasts Isolated from many extreme environments.</title>
        <authorList>
            <person name="Coleine C."/>
            <person name="Stajich J.E."/>
            <person name="Selbmann L."/>
        </authorList>
    </citation>
    <scope>NUCLEOTIDE SEQUENCE</scope>
    <source>
        <strain evidence="2">CCFEE 5312</strain>
    </source>
</reference>
<dbReference type="EMBL" id="JAWDJX010000011">
    <property type="protein sequence ID" value="KAK3054739.1"/>
    <property type="molecule type" value="Genomic_DNA"/>
</dbReference>
<feature type="region of interest" description="Disordered" evidence="1">
    <location>
        <begin position="349"/>
        <end position="377"/>
    </location>
</feature>
<keyword evidence="3" id="KW-1185">Reference proteome</keyword>
<evidence type="ECO:0000313" key="3">
    <source>
        <dbReference type="Proteomes" id="UP001271007"/>
    </source>
</evidence>
<evidence type="ECO:0000256" key="1">
    <source>
        <dbReference type="SAM" id="MobiDB-lite"/>
    </source>
</evidence>
<feature type="region of interest" description="Disordered" evidence="1">
    <location>
        <begin position="1"/>
        <end position="34"/>
    </location>
</feature>
<feature type="compositionally biased region" description="Basic and acidic residues" evidence="1">
    <location>
        <begin position="612"/>
        <end position="627"/>
    </location>
</feature>
<comment type="caution">
    <text evidence="2">The sequence shown here is derived from an EMBL/GenBank/DDBJ whole genome shotgun (WGS) entry which is preliminary data.</text>
</comment>
<name>A0AAJ0DII2_9PEZI</name>
<evidence type="ECO:0000313" key="2">
    <source>
        <dbReference type="EMBL" id="KAK3054739.1"/>
    </source>
</evidence>
<dbReference type="Proteomes" id="UP001271007">
    <property type="component" value="Unassembled WGS sequence"/>
</dbReference>
<feature type="region of interest" description="Disordered" evidence="1">
    <location>
        <begin position="611"/>
        <end position="636"/>
    </location>
</feature>
<feature type="compositionally biased region" description="Acidic residues" evidence="1">
    <location>
        <begin position="16"/>
        <end position="33"/>
    </location>
</feature>
<dbReference type="AlphaFoldDB" id="A0AAJ0DII2"/>
<sequence length="636" mass="70739">MERSPWGSVEQGNDGWSDDDHDSEDGSEDDEPEQGYRHMIDQVEETLDLKRVVEVDGTLIGENVDIEEWSNIMQKDVFCREPDEEEYVPHTGNEGTNATRWYRDTVLVILPNRNKMGFLLRPHKDEKGLGRKVRPWLESCVSKAKSTDASDFIKLCTFIIGTRRLKHCRDLAQDDIIGRAVTALIEIGQFCALASATRMAGQLPVGTMRVLARTLDDPAKQDVKEALNQAMLKYPSLDSTFDIFGDMFGQGFGKWHPVARPWVIEQVRLALLRAGPTVTETEGNALAHAATLTSLSISPVVAKFAANGRFVLAFLSKWLNTARPVYSPATINAVFSDNIRGAMEKFTLTPCTPPPPPNQRTVGGAASTRTNSGSGSNSLAAMNLSRVLSAVLQPGATIELQEFCDLLVRESQRIDGSLIMEIMVPALRDVEILAIGGLQLPSGHCIKQLYAGVLTQLVLPHVGAEPPLSSWVKRQVEPCCDDCDELNRFLISTREVGKFKMGKDRREHLEYMLRKTHCHKAITRRPPYTLVVTKLDRVRTAYQAWADKRREAMQLLRQFPSPEGLGTLIDDPTTFKNMREMRFQPLSAAQTRDPLQTLAVNVQPPVIAGVKRKADDAPEPPASKRSEVINLCSDSE</sequence>